<evidence type="ECO:0000256" key="4">
    <source>
        <dbReference type="ARBA" id="ARBA00022832"/>
    </source>
</evidence>
<comment type="cofactor">
    <cofactor evidence="8">
        <name>Mg(2+)</name>
        <dbReference type="ChEBI" id="CHEBI:18420"/>
    </cofactor>
</comment>
<dbReference type="Pfam" id="PF01648">
    <property type="entry name" value="ACPS"/>
    <property type="match status" value="1"/>
</dbReference>
<evidence type="ECO:0000256" key="7">
    <source>
        <dbReference type="ARBA" id="ARBA00023160"/>
    </source>
</evidence>
<keyword evidence="12" id="KW-1185">Reference proteome</keyword>
<name>A0A375I2X3_9ACTN</name>
<protein>
    <recommendedName>
        <fullName evidence="8">Holo-[acyl-carrier-protein] synthase</fullName>
        <shortName evidence="8">Holo-ACP synthase</shortName>
        <ecNumber evidence="8">2.7.8.7</ecNumber>
    </recommendedName>
    <alternativeName>
        <fullName evidence="8">4'-phosphopantetheinyl transferase AcpS</fullName>
    </alternativeName>
</protein>
<feature type="binding site" evidence="8">
    <location>
        <position position="6"/>
    </location>
    <ligand>
        <name>Mg(2+)</name>
        <dbReference type="ChEBI" id="CHEBI:18420"/>
    </ligand>
</feature>
<dbReference type="RefSeq" id="WP_119714853.1">
    <property type="nucleotide sequence ID" value="NZ_OMOH01000002.1"/>
</dbReference>
<reference evidence="12" key="1">
    <citation type="submission" date="2018-02" db="EMBL/GenBank/DDBJ databases">
        <authorList>
            <person name="Hornung B."/>
        </authorList>
    </citation>
    <scope>NUCLEOTIDE SEQUENCE [LARGE SCALE GENOMIC DNA]</scope>
</reference>
<evidence type="ECO:0000256" key="5">
    <source>
        <dbReference type="ARBA" id="ARBA00022842"/>
    </source>
</evidence>
<dbReference type="OrthoDB" id="517356at2"/>
<keyword evidence="1 8" id="KW-0444">Lipid biosynthesis</keyword>
<evidence type="ECO:0000259" key="10">
    <source>
        <dbReference type="Pfam" id="PF01648"/>
    </source>
</evidence>
<dbReference type="GO" id="GO:0000287">
    <property type="term" value="F:magnesium ion binding"/>
    <property type="evidence" value="ECO:0007669"/>
    <property type="project" value="UniProtKB-UniRule"/>
</dbReference>
<keyword evidence="6 8" id="KW-0443">Lipid metabolism</keyword>
<evidence type="ECO:0000313" key="11">
    <source>
        <dbReference type="EMBL" id="SPF67649.1"/>
    </source>
</evidence>
<evidence type="ECO:0000256" key="2">
    <source>
        <dbReference type="ARBA" id="ARBA00022679"/>
    </source>
</evidence>
<keyword evidence="5 8" id="KW-0460">Magnesium</keyword>
<proteinExistence type="inferred from homology"/>
<dbReference type="GO" id="GO:0008897">
    <property type="term" value="F:holo-[acyl-carrier-protein] synthase activity"/>
    <property type="evidence" value="ECO:0007669"/>
    <property type="project" value="UniProtKB-UniRule"/>
</dbReference>
<keyword evidence="4 8" id="KW-0276">Fatty acid metabolism</keyword>
<dbReference type="InterPro" id="IPR008278">
    <property type="entry name" value="4-PPantetheinyl_Trfase_dom"/>
</dbReference>
<dbReference type="Proteomes" id="UP000265962">
    <property type="component" value="Unassembled WGS sequence"/>
</dbReference>
<evidence type="ECO:0000256" key="9">
    <source>
        <dbReference type="SAM" id="MobiDB-lite"/>
    </source>
</evidence>
<evidence type="ECO:0000256" key="1">
    <source>
        <dbReference type="ARBA" id="ARBA00022516"/>
    </source>
</evidence>
<dbReference type="SUPFAM" id="SSF56214">
    <property type="entry name" value="4'-phosphopantetheinyl transferase"/>
    <property type="match status" value="1"/>
</dbReference>
<keyword evidence="8" id="KW-0963">Cytoplasm</keyword>
<gene>
    <name evidence="8" type="primary">acpS</name>
    <name evidence="11" type="ORF">PROPJV5_0606</name>
</gene>
<dbReference type="EC" id="2.7.8.7" evidence="8"/>
<evidence type="ECO:0000256" key="3">
    <source>
        <dbReference type="ARBA" id="ARBA00022723"/>
    </source>
</evidence>
<comment type="similarity">
    <text evidence="8">Belongs to the P-Pant transferase superfamily. AcpS family.</text>
</comment>
<dbReference type="AlphaFoldDB" id="A0A375I2X3"/>
<evidence type="ECO:0000256" key="6">
    <source>
        <dbReference type="ARBA" id="ARBA00023098"/>
    </source>
</evidence>
<dbReference type="GO" id="GO:0005737">
    <property type="term" value="C:cytoplasm"/>
    <property type="evidence" value="ECO:0007669"/>
    <property type="project" value="UniProtKB-SubCell"/>
</dbReference>
<keyword evidence="7 8" id="KW-0275">Fatty acid biosynthesis</keyword>
<dbReference type="NCBIfam" id="TIGR00556">
    <property type="entry name" value="pantethn_trn"/>
    <property type="match status" value="1"/>
</dbReference>
<dbReference type="InterPro" id="IPR037143">
    <property type="entry name" value="4-PPantetheinyl_Trfase_dom_sf"/>
</dbReference>
<sequence>MGVGIDMVDVAEVTSALERHGRHYLDRVYAPAEQAETASMSPRRMREYLAGRFAAKEAVLKALRPPPCAAAALTQIVVTGAGGAPRVELAGNLLAWWRSSGHGPVDVSISHTRVMAVAVARTDQGPGPGTQEGDDDEQDGADGA</sequence>
<comment type="subcellular location">
    <subcellularLocation>
        <location evidence="8">Cytoplasm</location>
    </subcellularLocation>
</comment>
<evidence type="ECO:0000313" key="12">
    <source>
        <dbReference type="Proteomes" id="UP000265962"/>
    </source>
</evidence>
<dbReference type="GO" id="GO:0006633">
    <property type="term" value="P:fatty acid biosynthetic process"/>
    <property type="evidence" value="ECO:0007669"/>
    <property type="project" value="UniProtKB-UniRule"/>
</dbReference>
<dbReference type="EMBL" id="OMOH01000002">
    <property type="protein sequence ID" value="SPF67649.1"/>
    <property type="molecule type" value="Genomic_DNA"/>
</dbReference>
<dbReference type="Gene3D" id="3.90.470.20">
    <property type="entry name" value="4'-phosphopantetheinyl transferase domain"/>
    <property type="match status" value="1"/>
</dbReference>
<comment type="catalytic activity">
    <reaction evidence="8">
        <text>apo-[ACP] + CoA = holo-[ACP] + adenosine 3',5'-bisphosphate + H(+)</text>
        <dbReference type="Rhea" id="RHEA:12068"/>
        <dbReference type="Rhea" id="RHEA-COMP:9685"/>
        <dbReference type="Rhea" id="RHEA-COMP:9690"/>
        <dbReference type="ChEBI" id="CHEBI:15378"/>
        <dbReference type="ChEBI" id="CHEBI:29999"/>
        <dbReference type="ChEBI" id="CHEBI:57287"/>
        <dbReference type="ChEBI" id="CHEBI:58343"/>
        <dbReference type="ChEBI" id="CHEBI:64479"/>
        <dbReference type="EC" id="2.7.8.7"/>
    </reaction>
</comment>
<evidence type="ECO:0000256" key="8">
    <source>
        <dbReference type="HAMAP-Rule" id="MF_00101"/>
    </source>
</evidence>
<feature type="region of interest" description="Disordered" evidence="9">
    <location>
        <begin position="121"/>
        <end position="144"/>
    </location>
</feature>
<feature type="domain" description="4'-phosphopantetheinyl transferase" evidence="10">
    <location>
        <begin position="2"/>
        <end position="88"/>
    </location>
</feature>
<dbReference type="HAMAP" id="MF_00101">
    <property type="entry name" value="AcpS"/>
    <property type="match status" value="1"/>
</dbReference>
<keyword evidence="2 8" id="KW-0808">Transferase</keyword>
<comment type="function">
    <text evidence="8">Transfers the 4'-phosphopantetheine moiety from coenzyme A to a Ser of acyl-carrier-protein.</text>
</comment>
<organism evidence="11 12">
    <name type="scientific">Propionibacterium ruminifibrarum</name>
    <dbReference type="NCBI Taxonomy" id="1962131"/>
    <lineage>
        <taxon>Bacteria</taxon>
        <taxon>Bacillati</taxon>
        <taxon>Actinomycetota</taxon>
        <taxon>Actinomycetes</taxon>
        <taxon>Propionibacteriales</taxon>
        <taxon>Propionibacteriaceae</taxon>
        <taxon>Propionibacterium</taxon>
    </lineage>
</organism>
<dbReference type="InterPro" id="IPR002582">
    <property type="entry name" value="ACPS"/>
</dbReference>
<feature type="binding site" evidence="8">
    <location>
        <position position="57"/>
    </location>
    <ligand>
        <name>Mg(2+)</name>
        <dbReference type="ChEBI" id="CHEBI:18420"/>
    </ligand>
</feature>
<dbReference type="InterPro" id="IPR004568">
    <property type="entry name" value="Ppantetheine-prot_Trfase_dom"/>
</dbReference>
<accession>A0A375I2X3</accession>
<feature type="compositionally biased region" description="Acidic residues" evidence="9">
    <location>
        <begin position="132"/>
        <end position="144"/>
    </location>
</feature>
<keyword evidence="3 8" id="KW-0479">Metal-binding</keyword>
<feature type="compositionally biased region" description="Low complexity" evidence="9">
    <location>
        <begin position="122"/>
        <end position="131"/>
    </location>
</feature>